<dbReference type="InterPro" id="IPR006805">
    <property type="entry name" value="Anth_synth_I_N"/>
</dbReference>
<dbReference type="Proteomes" id="UP000650524">
    <property type="component" value="Unassembled WGS sequence"/>
</dbReference>
<comment type="subunit">
    <text evidence="2">Heterotetramer consisting of two non-identical subunits: a beta subunit (TrpG) and a large alpha subunit (TrpE).</text>
</comment>
<evidence type="ECO:0000259" key="9">
    <source>
        <dbReference type="Pfam" id="PF00425"/>
    </source>
</evidence>
<dbReference type="Pfam" id="PF04715">
    <property type="entry name" value="Anth_synt_I_N"/>
    <property type="match status" value="1"/>
</dbReference>
<evidence type="ECO:0000256" key="4">
    <source>
        <dbReference type="ARBA" id="ARBA00022723"/>
    </source>
</evidence>
<evidence type="ECO:0000259" key="10">
    <source>
        <dbReference type="Pfam" id="PF04715"/>
    </source>
</evidence>
<gene>
    <name evidence="11" type="ORF">H8E19_12680</name>
</gene>
<reference evidence="11 12" key="1">
    <citation type="submission" date="2020-08" db="EMBL/GenBank/DDBJ databases">
        <title>Bridging the membrane lipid divide: bacteria of the FCB group superphylum have the potential to synthesize archaeal ether lipids.</title>
        <authorList>
            <person name="Villanueva L."/>
            <person name="Von Meijenfeldt F.A.B."/>
            <person name="Westbye A.B."/>
            <person name="Yadav S."/>
            <person name="Hopmans E.C."/>
            <person name="Dutilh B.E."/>
            <person name="Sinninghe Damste J.S."/>
        </authorList>
    </citation>
    <scope>NUCLEOTIDE SEQUENCE [LARGE SCALE GENOMIC DNA]</scope>
    <source>
        <strain evidence="11">NIOZ-UU27</strain>
    </source>
</reference>
<evidence type="ECO:0000256" key="5">
    <source>
        <dbReference type="ARBA" id="ARBA00022842"/>
    </source>
</evidence>
<sequence>METKPSFSEFRLMAEQGNMIPVYQEFLADTETPVSAYLKIKDKSFSYLLESADGGKKWGRYSFIGYKPYLITLSRNREMEISKGKEKWTLKDVENPLQVLRDIIKDINPVTLKELATFQGGLVGYINYDLVRKWEYLPGVSPPDTVMPESLFTASKRLIIFDHLTHQIKVIAFAHLEENDDLKPLYDLACEEVDETIAELQSPLSSISEKAPFSLTDLESNFKEDDFNEVVLKAKEHIVAGDVIQVVLSQRFSGDVAGDDFTLYRNLRSINPSPYMFYLNFGEIRLIGSSPEILVRLTDGKIELRPIAGTRPRCKSPEEDQAMEKELLADPKERAEHIMLVDLGRNDVGKVATPGSVTVPRLMEVEHYSHVMHIVSR</sequence>
<dbReference type="PANTHER" id="PTHR11236:SF48">
    <property type="entry name" value="ISOCHORISMATE SYNTHASE MENF"/>
    <property type="match status" value="1"/>
</dbReference>
<dbReference type="InterPro" id="IPR015890">
    <property type="entry name" value="Chorismate_C"/>
</dbReference>
<organism evidence="11 12">
    <name type="scientific">Candidatus Desulfacyla euxinica</name>
    <dbReference type="NCBI Taxonomy" id="2841693"/>
    <lineage>
        <taxon>Bacteria</taxon>
        <taxon>Deltaproteobacteria</taxon>
        <taxon>Candidatus Desulfacyla</taxon>
    </lineage>
</organism>
<comment type="function">
    <text evidence="7">Part of a heterotetrameric complex that catalyzes the two-step biosynthesis of anthranilate, an intermediate in the biosynthesis of L-tryptophan. In the first step, the glutamine-binding beta subunit (TrpG) of anthranilate synthase (AS) provides the glutamine amidotransferase activity which generates ammonia as a substrate that, along with chorismate, is used in the second step, catalyzed by the large alpha subunit of AS (TrpE) to produce anthranilate. In the absence of TrpG, TrpE can synthesize anthranilate directly from chorismate and high concentrations of ammonia.</text>
</comment>
<dbReference type="SUPFAM" id="SSF56322">
    <property type="entry name" value="ADC synthase"/>
    <property type="match status" value="1"/>
</dbReference>
<feature type="domain" description="Chorismate-utilising enzyme C-terminal" evidence="9">
    <location>
        <begin position="224"/>
        <end position="377"/>
    </location>
</feature>
<dbReference type="PANTHER" id="PTHR11236">
    <property type="entry name" value="AMINOBENZOATE/ANTHRANILATE SYNTHASE"/>
    <property type="match status" value="1"/>
</dbReference>
<evidence type="ECO:0000256" key="8">
    <source>
        <dbReference type="ARBA" id="ARBA00047683"/>
    </source>
</evidence>
<feature type="domain" description="Anthranilate synthase component I N-terminal" evidence="10">
    <location>
        <begin position="29"/>
        <end position="168"/>
    </location>
</feature>
<comment type="caution">
    <text evidence="11">The sequence shown here is derived from an EMBL/GenBank/DDBJ whole genome shotgun (WGS) entry which is preliminary data.</text>
</comment>
<feature type="non-terminal residue" evidence="11">
    <location>
        <position position="377"/>
    </location>
</feature>
<name>A0A8J6T557_9DELT</name>
<dbReference type="AlphaFoldDB" id="A0A8J6T557"/>
<dbReference type="GO" id="GO:0000162">
    <property type="term" value="P:L-tryptophan biosynthetic process"/>
    <property type="evidence" value="ECO:0007669"/>
    <property type="project" value="TreeGrafter"/>
</dbReference>
<evidence type="ECO:0000313" key="12">
    <source>
        <dbReference type="Proteomes" id="UP000650524"/>
    </source>
</evidence>
<proteinExistence type="predicted"/>
<dbReference type="InterPro" id="IPR019999">
    <property type="entry name" value="Anth_synth_I-like"/>
</dbReference>
<evidence type="ECO:0000256" key="6">
    <source>
        <dbReference type="ARBA" id="ARBA00023239"/>
    </source>
</evidence>
<evidence type="ECO:0000256" key="7">
    <source>
        <dbReference type="ARBA" id="ARBA00025634"/>
    </source>
</evidence>
<dbReference type="EMBL" id="JACNJD010000268">
    <property type="protein sequence ID" value="MBC8178252.1"/>
    <property type="molecule type" value="Genomic_DNA"/>
</dbReference>
<keyword evidence="5" id="KW-0460">Magnesium</keyword>
<accession>A0A8J6T557</accession>
<evidence type="ECO:0000313" key="11">
    <source>
        <dbReference type="EMBL" id="MBC8178252.1"/>
    </source>
</evidence>
<evidence type="ECO:0000256" key="2">
    <source>
        <dbReference type="ARBA" id="ARBA00011575"/>
    </source>
</evidence>
<evidence type="ECO:0000256" key="3">
    <source>
        <dbReference type="ARBA" id="ARBA00020653"/>
    </source>
</evidence>
<dbReference type="Gene3D" id="3.60.120.10">
    <property type="entry name" value="Anthranilate synthase"/>
    <property type="match status" value="1"/>
</dbReference>
<protein>
    <recommendedName>
        <fullName evidence="3">Anthranilate synthase component 1</fullName>
    </recommendedName>
</protein>
<dbReference type="PRINTS" id="PR00095">
    <property type="entry name" value="ANTSNTHASEI"/>
</dbReference>
<dbReference type="InterPro" id="IPR005801">
    <property type="entry name" value="ADC_synthase"/>
</dbReference>
<dbReference type="GO" id="GO:0046872">
    <property type="term" value="F:metal ion binding"/>
    <property type="evidence" value="ECO:0007669"/>
    <property type="project" value="UniProtKB-KW"/>
</dbReference>
<comment type="catalytic activity">
    <reaction evidence="8">
        <text>chorismate + L-glutamine = anthranilate + pyruvate + L-glutamate + H(+)</text>
        <dbReference type="Rhea" id="RHEA:21732"/>
        <dbReference type="ChEBI" id="CHEBI:15361"/>
        <dbReference type="ChEBI" id="CHEBI:15378"/>
        <dbReference type="ChEBI" id="CHEBI:16567"/>
        <dbReference type="ChEBI" id="CHEBI:29748"/>
        <dbReference type="ChEBI" id="CHEBI:29985"/>
        <dbReference type="ChEBI" id="CHEBI:58359"/>
        <dbReference type="EC" id="4.1.3.27"/>
    </reaction>
</comment>
<dbReference type="Pfam" id="PF00425">
    <property type="entry name" value="Chorismate_bind"/>
    <property type="match status" value="1"/>
</dbReference>
<keyword evidence="4" id="KW-0479">Metal-binding</keyword>
<comment type="cofactor">
    <cofactor evidence="1">
        <name>Mg(2+)</name>
        <dbReference type="ChEBI" id="CHEBI:18420"/>
    </cofactor>
</comment>
<dbReference type="GO" id="GO:0004049">
    <property type="term" value="F:anthranilate synthase activity"/>
    <property type="evidence" value="ECO:0007669"/>
    <property type="project" value="UniProtKB-EC"/>
</dbReference>
<evidence type="ECO:0000256" key="1">
    <source>
        <dbReference type="ARBA" id="ARBA00001946"/>
    </source>
</evidence>
<keyword evidence="6" id="KW-0456">Lyase</keyword>